<gene>
    <name evidence="1" type="ORF">RM649_00385</name>
</gene>
<name>A0ABU2RB71_9ACTN</name>
<accession>A0ABU2RB71</accession>
<sequence length="182" mass="19158">MSSFIGRCAVIAGVGCGLLLMPGCSGGGQNYTLPERICGVAVDGKRLAPLLPDGGNVTARASDISSERPRCRITVDNQLVVNISRDVVDTATDPFEVSEWRVGMDGDPAPAAGPLGQDARIADSAALVVKACTYRGSPHKYAVLVELTGKKPVPEDRAERRKALERFVDDYVPSALTAQGCS</sequence>
<keyword evidence="2" id="KW-1185">Reference proteome</keyword>
<dbReference type="RefSeq" id="WP_200696225.1">
    <property type="nucleotide sequence ID" value="NZ_JAVREX010000001.1"/>
</dbReference>
<reference evidence="2" key="1">
    <citation type="submission" date="2023-07" db="EMBL/GenBank/DDBJ databases">
        <title>30 novel species of actinomycetes from the DSMZ collection.</title>
        <authorList>
            <person name="Nouioui I."/>
        </authorList>
    </citation>
    <scope>NUCLEOTIDE SEQUENCE [LARGE SCALE GENOMIC DNA]</scope>
    <source>
        <strain evidence="2">DSM 41770</strain>
    </source>
</reference>
<proteinExistence type="predicted"/>
<evidence type="ECO:0000313" key="1">
    <source>
        <dbReference type="EMBL" id="MDT0426117.1"/>
    </source>
</evidence>
<dbReference type="Proteomes" id="UP001183777">
    <property type="component" value="Unassembled WGS sequence"/>
</dbReference>
<comment type="caution">
    <text evidence="1">The sequence shown here is derived from an EMBL/GenBank/DDBJ whole genome shotgun (WGS) entry which is preliminary data.</text>
</comment>
<evidence type="ECO:0008006" key="3">
    <source>
        <dbReference type="Google" id="ProtNLM"/>
    </source>
</evidence>
<dbReference type="EMBL" id="JAVREX010000001">
    <property type="protein sequence ID" value="MDT0426117.1"/>
    <property type="molecule type" value="Genomic_DNA"/>
</dbReference>
<evidence type="ECO:0000313" key="2">
    <source>
        <dbReference type="Proteomes" id="UP001183777"/>
    </source>
</evidence>
<protein>
    <recommendedName>
        <fullName evidence="3">Lipoprotein</fullName>
    </recommendedName>
</protein>
<organism evidence="1 2">
    <name type="scientific">Streptomyces salyersiae</name>
    <dbReference type="NCBI Taxonomy" id="3075530"/>
    <lineage>
        <taxon>Bacteria</taxon>
        <taxon>Bacillati</taxon>
        <taxon>Actinomycetota</taxon>
        <taxon>Actinomycetes</taxon>
        <taxon>Kitasatosporales</taxon>
        <taxon>Streptomycetaceae</taxon>
        <taxon>Streptomyces</taxon>
    </lineage>
</organism>